<name>A0A174LWU6_9BACE</name>
<keyword evidence="2" id="KW-0067">ATP-binding</keyword>
<dbReference type="GO" id="GO:0005524">
    <property type="term" value="F:ATP binding"/>
    <property type="evidence" value="ECO:0007669"/>
    <property type="project" value="UniProtKB-KW"/>
</dbReference>
<dbReference type="PANTHER" id="PTHR34825">
    <property type="entry name" value="CONSERVED PROTEIN, WITH A WEAK D-GALACTARATE DEHYDRATASE/ALTRONATE HYDROLASE DOMAIN"/>
    <property type="match status" value="1"/>
</dbReference>
<evidence type="ECO:0000313" key="5">
    <source>
        <dbReference type="Proteomes" id="UP000183040"/>
    </source>
</evidence>
<dbReference type="EMBL" id="FNRP01000006">
    <property type="protein sequence ID" value="SEA45582.1"/>
    <property type="molecule type" value="Genomic_DNA"/>
</dbReference>
<dbReference type="Pfam" id="PF08011">
    <property type="entry name" value="PDDEXK_9"/>
    <property type="match status" value="1"/>
</dbReference>
<evidence type="ECO:0000313" key="3">
    <source>
        <dbReference type="EMBL" id="SEA45582.1"/>
    </source>
</evidence>
<evidence type="ECO:0000313" key="4">
    <source>
        <dbReference type="EMBL" id="SFO23531.1"/>
    </source>
</evidence>
<dbReference type="InterPro" id="IPR018631">
    <property type="entry name" value="AAA-ATPase-like_dom"/>
</dbReference>
<dbReference type="Pfam" id="PF09820">
    <property type="entry name" value="AAA-ATPase_like"/>
    <property type="match status" value="1"/>
</dbReference>
<proteinExistence type="predicted"/>
<gene>
    <name evidence="2" type="ORF">GAZ26_02680</name>
    <name evidence="3" type="ORF">SAMN04487924_106162</name>
    <name evidence="4" type="ORF">SAMN05216250_1823</name>
</gene>
<accession>A0A174LWU6</accession>
<evidence type="ECO:0000313" key="7">
    <source>
        <dbReference type="Proteomes" id="UP000471447"/>
    </source>
</evidence>
<dbReference type="EMBL" id="WDCG01000002">
    <property type="protein sequence ID" value="KAB6427261.1"/>
    <property type="molecule type" value="Genomic_DNA"/>
</dbReference>
<sequence length="517" mass="60546">MSGKIYPIGIQNFEKIRKGGYFYIDKTALVYQLVKTGSYYFLSRPRRFGKSLLISTLEAYFQGKRELFEGLAMEKLEKDWVKYPVLHLDLNTEKYDTPESLENKLNGALVEWEKIYGEEPSEKSLAMRFEGIIKRACQQEGQSVVILVDEYDKPMLQAIGDDVLQKSFRNTLKAFYGALKSQDGCIKFALLTGVTKFGKVSVFSDLNNLNDISMWNKYIDICGVSEQELYDNLDAELHEFANVQGVTYEEICVRLKEMYDGYHFTHNSKGMYNPFSLLLAFDRNEFKSYWFETGTPTYLVELLKKHHYDLHRMAHEETDEQVLNSIDSESTNPIPVIYQSGYLTIKGYDEEFGIYRLGFPNREVEEGFIRFLLPYYANVNKVESPFEIQKFVREVRAGDYESFFRRLQSFFSDIPYELARELELHYQNVLYIVCKLVGFYVKAEYHTSEGRVDMVLQTDKFIYIMEFKLNGTAEEALQQINDKHYSRPFETDSRKLFKIGVNFSAQTRNIEKWLVEN</sequence>
<evidence type="ECO:0000259" key="1">
    <source>
        <dbReference type="Pfam" id="PF09820"/>
    </source>
</evidence>
<feature type="domain" description="AAA-ATPase-like" evidence="1">
    <location>
        <begin position="7"/>
        <end position="203"/>
    </location>
</feature>
<keyword evidence="2" id="KW-0547">Nucleotide-binding</keyword>
<dbReference type="PANTHER" id="PTHR34825:SF1">
    <property type="entry name" value="AAA-ATPASE-LIKE DOMAIN-CONTAINING PROTEIN"/>
    <property type="match status" value="1"/>
</dbReference>
<dbReference type="Proteomes" id="UP000471447">
    <property type="component" value="Unassembled WGS sequence"/>
</dbReference>
<protein>
    <submittedName>
        <fullName evidence="2">ATP-binding protein</fullName>
    </submittedName>
    <submittedName>
        <fullName evidence="3">PD-(D/E)XK nuclease superfamily protein</fullName>
    </submittedName>
</protein>
<organism evidence="3 5">
    <name type="scientific">Bacteroides xylanisolvens</name>
    <dbReference type="NCBI Taxonomy" id="371601"/>
    <lineage>
        <taxon>Bacteria</taxon>
        <taxon>Pseudomonadati</taxon>
        <taxon>Bacteroidota</taxon>
        <taxon>Bacteroidia</taxon>
        <taxon>Bacteroidales</taxon>
        <taxon>Bacteroidaceae</taxon>
        <taxon>Bacteroides</taxon>
    </lineage>
</organism>
<reference evidence="5 6" key="1">
    <citation type="submission" date="2016-10" db="EMBL/GenBank/DDBJ databases">
        <authorList>
            <person name="de Groot N.N."/>
        </authorList>
    </citation>
    <scope>NUCLEOTIDE SEQUENCE [LARGE SCALE GENOMIC DNA]</scope>
    <source>
        <strain evidence="4 6">NLAE-zl-C202</strain>
        <strain evidence="3 5">NLAE-zl-G339</strain>
    </source>
</reference>
<evidence type="ECO:0000313" key="6">
    <source>
        <dbReference type="Proteomes" id="UP000183766"/>
    </source>
</evidence>
<dbReference type="Proteomes" id="UP000183766">
    <property type="component" value="Unassembled WGS sequence"/>
</dbReference>
<dbReference type="InterPro" id="IPR012547">
    <property type="entry name" value="PDDEXK_9"/>
</dbReference>
<dbReference type="EMBL" id="FOUM01000082">
    <property type="protein sequence ID" value="SFO23531.1"/>
    <property type="molecule type" value="Genomic_DNA"/>
</dbReference>
<reference evidence="2 7" key="2">
    <citation type="journal article" date="2019" name="Nat. Med.">
        <title>A library of human gut bacterial isolates paired with longitudinal multiomics data enables mechanistic microbiome research.</title>
        <authorList>
            <person name="Poyet M."/>
            <person name="Groussin M."/>
            <person name="Gibbons S.M."/>
            <person name="Avila-Pacheco J."/>
            <person name="Jiang X."/>
            <person name="Kearney S.M."/>
            <person name="Perrotta A.R."/>
            <person name="Berdy B."/>
            <person name="Zhao S."/>
            <person name="Lieberman T.D."/>
            <person name="Swanson P.K."/>
            <person name="Smith M."/>
            <person name="Roesemann S."/>
            <person name="Alexander J.E."/>
            <person name="Rich S.A."/>
            <person name="Livny J."/>
            <person name="Vlamakis H."/>
            <person name="Clish C."/>
            <person name="Bullock K."/>
            <person name="Deik A."/>
            <person name="Scott J."/>
            <person name="Pierce K.A."/>
            <person name="Xavier R.J."/>
            <person name="Alm E.J."/>
        </authorList>
    </citation>
    <scope>NUCLEOTIDE SEQUENCE [LARGE SCALE GENOMIC DNA]</scope>
    <source>
        <strain evidence="2 7">BIOML-A7</strain>
    </source>
</reference>
<dbReference type="Proteomes" id="UP000183040">
    <property type="component" value="Unassembled WGS sequence"/>
</dbReference>
<evidence type="ECO:0000313" key="2">
    <source>
        <dbReference type="EMBL" id="KAB6427261.1"/>
    </source>
</evidence>
<dbReference type="AlphaFoldDB" id="A0A174LWU6"/>
<dbReference type="RefSeq" id="WP_055236638.1">
    <property type="nucleotide sequence ID" value="NZ_CP072212.1"/>
</dbReference>